<evidence type="ECO:0000256" key="2">
    <source>
        <dbReference type="SAM" id="MobiDB-lite"/>
    </source>
</evidence>
<evidence type="ECO:0000313" key="3">
    <source>
        <dbReference type="EMBL" id="AJD20419.1"/>
    </source>
</evidence>
<dbReference type="Gene3D" id="1.20.200.10">
    <property type="entry name" value="Fumarase/aspartase (Central domain)"/>
    <property type="match status" value="2"/>
</dbReference>
<proteinExistence type="inferred from homology"/>
<gene>
    <name evidence="3" type="primary">pheB</name>
</gene>
<dbReference type="CDD" id="cd00332">
    <property type="entry name" value="PAL-HAL"/>
    <property type="match status" value="1"/>
</dbReference>
<feature type="region of interest" description="Disordered" evidence="2">
    <location>
        <begin position="187"/>
        <end position="207"/>
    </location>
</feature>
<comment type="similarity">
    <text evidence="1">Belongs to the PAL/histidase family.</text>
</comment>
<name>A0A0B4VHC3_9AGAM</name>
<dbReference type="InterPro" id="IPR001106">
    <property type="entry name" value="Aromatic_Lyase"/>
</dbReference>
<accession>A0A0B4VHC3</accession>
<dbReference type="GO" id="GO:0016841">
    <property type="term" value="F:ammonia-lyase activity"/>
    <property type="evidence" value="ECO:0007669"/>
    <property type="project" value="InterPro"/>
</dbReference>
<dbReference type="InterPro" id="IPR022313">
    <property type="entry name" value="Phe/His_NH3-lyase_AS"/>
</dbReference>
<protein>
    <submittedName>
        <fullName evidence="3">Phenylalanine ammonium lyase PALb</fullName>
    </submittedName>
</protein>
<dbReference type="EMBL" id="KM519594">
    <property type="protein sequence ID" value="AJD20419.1"/>
    <property type="molecule type" value="Genomic_DNA"/>
</dbReference>
<sequence>MVVNSDGPFVFRSHSHSTTIVSPRHERPLDEFYTIPLRVPTPEDLAKHNALLAQAACLKDFIASYKELDSYKNGAPITLTGDGLTVPAVVAVARYPDLVSAAIEEALAALEKDTARVEALNSSRKIIDDKLAQNKSIYGVSTGFGGSADTRTAEHDLLGLALLQHQHAGVLPTALAAVADANASGSYTTSASTSKSSKPLPLSSSASSLSMPAAWTRAAMVVRLNSLLRGHSAASIPLLNAMGGLLTKNITPIVPLRGSISASGDLSPLSYIAGTLIGERGIYCYAPSDEKFVGAAMGLSGENAKILRAPEALRQAGLKPIQLRPKEQLAILNGTAFSCGTAALCVEEARQLLLLGTVCTAMGTEAMRGSADSFCEFIQRIRPHPGQIETGALLTHLLATSKLATHHAEPGSSTPSTHAHGGSLAESGKDQAMVIDEETIDADAGVLRQDRYPLRTAPQWLGPQLETIQRAAEVITIECNSTTDNPLIDPSTGIVHHGGNFQAMAVTSVLEPLRLSLFHISKILFAQATELQNPLMSNGLTGNLASTDASLNFAGKGIDIAMAAYIAELAFLANPVSTGVQSAEMHNQAVNSMALVSARQTLQAIEVTQMVVASYIWLLCQAVDLRALQKEMEEKTFEIVEELKEMEEKTFEIVEELVKDFFNAEAGAEAEGMSETTVTKVDAKEIAKAVWNAFDSSANMDSKPRAEKAAKASTQPLVDQLLSSPSSLSSLPAFQSTLSSRLHSFHNTLTTTYLTSSPSPSSLSPSSRYLPALPLLGRTKSLYTFIRSPTSQGGLGVSMHGLENLHKFEGGLSHGEGSGRGTIGLDVAAIFEAIREGRIARVIVGMFGPDS</sequence>
<feature type="region of interest" description="Disordered" evidence="2">
    <location>
        <begin position="404"/>
        <end position="425"/>
    </location>
</feature>
<evidence type="ECO:0000256" key="1">
    <source>
        <dbReference type="ARBA" id="ARBA00007238"/>
    </source>
</evidence>
<dbReference type="AlphaFoldDB" id="A0A0B4VHC3"/>
<dbReference type="InterPro" id="IPR008948">
    <property type="entry name" value="L-Aspartase-like"/>
</dbReference>
<dbReference type="PROSITE" id="PS00488">
    <property type="entry name" value="PAL_HISTIDASE"/>
    <property type="match status" value="1"/>
</dbReference>
<dbReference type="PANTHER" id="PTHR10362">
    <property type="entry name" value="HISTIDINE AMMONIA-LYASE"/>
    <property type="match status" value="1"/>
</dbReference>
<dbReference type="SUPFAM" id="SSF48557">
    <property type="entry name" value="L-aspartase-like"/>
    <property type="match status" value="1"/>
</dbReference>
<reference evidence="3" key="1">
    <citation type="journal article" date="2015" name="Appl. Microbiol. Biotechnol.">
        <title>Correlation of nitric oxide produced by an inducible nitric oxide synthase-like protein with enhanced expression of the phenylpropanoid pathway in Inonotus obliquus cocultured with Phellinus morii.</title>
        <authorList>
            <person name="Zhao Y."/>
            <person name="Xi Q."/>
            <person name="Xu Q."/>
            <person name="He M."/>
            <person name="Ding J."/>
            <person name="Dai Y."/>
            <person name="Keller N.P."/>
            <person name="Zheng W."/>
        </authorList>
    </citation>
    <scope>NUCLEOTIDE SEQUENCE</scope>
    <source>
        <strain evidence="3">ATCC 28281</strain>
    </source>
</reference>
<dbReference type="InterPro" id="IPR024083">
    <property type="entry name" value="Fumarase/histidase_N"/>
</dbReference>
<dbReference type="Gene3D" id="1.10.275.10">
    <property type="entry name" value="Fumarase/aspartase (N-terminal domain)"/>
    <property type="match status" value="1"/>
</dbReference>
<keyword evidence="3" id="KW-0456">Lyase</keyword>
<organism evidence="3">
    <name type="scientific">Inonotus obliquus</name>
    <dbReference type="NCBI Taxonomy" id="167356"/>
    <lineage>
        <taxon>Eukaryota</taxon>
        <taxon>Fungi</taxon>
        <taxon>Dikarya</taxon>
        <taxon>Basidiomycota</taxon>
        <taxon>Agaricomycotina</taxon>
        <taxon>Agaricomycetes</taxon>
        <taxon>Hymenochaetales</taxon>
        <taxon>Hymenochaetaceae</taxon>
        <taxon>Inonotus</taxon>
    </lineage>
</organism>
<dbReference type="Pfam" id="PF00221">
    <property type="entry name" value="Lyase_aromatic"/>
    <property type="match status" value="1"/>
</dbReference>